<reference evidence="2" key="1">
    <citation type="journal article" date="2020" name="Stud. Mycol.">
        <title>101 Dothideomycetes genomes: a test case for predicting lifestyles and emergence of pathogens.</title>
        <authorList>
            <person name="Haridas S."/>
            <person name="Albert R."/>
            <person name="Binder M."/>
            <person name="Bloem J."/>
            <person name="Labutti K."/>
            <person name="Salamov A."/>
            <person name="Andreopoulos B."/>
            <person name="Baker S."/>
            <person name="Barry K."/>
            <person name="Bills G."/>
            <person name="Bluhm B."/>
            <person name="Cannon C."/>
            <person name="Castanera R."/>
            <person name="Culley D."/>
            <person name="Daum C."/>
            <person name="Ezra D."/>
            <person name="Gonzalez J."/>
            <person name="Henrissat B."/>
            <person name="Kuo A."/>
            <person name="Liang C."/>
            <person name="Lipzen A."/>
            <person name="Lutzoni F."/>
            <person name="Magnuson J."/>
            <person name="Mondo S."/>
            <person name="Nolan M."/>
            <person name="Ohm R."/>
            <person name="Pangilinan J."/>
            <person name="Park H.-J."/>
            <person name="Ramirez L."/>
            <person name="Alfaro M."/>
            <person name="Sun H."/>
            <person name="Tritt A."/>
            <person name="Yoshinaga Y."/>
            <person name="Zwiers L.-H."/>
            <person name="Turgeon B."/>
            <person name="Goodwin S."/>
            <person name="Spatafora J."/>
            <person name="Crous P."/>
            <person name="Grigoriev I."/>
        </authorList>
    </citation>
    <scope>NUCLEOTIDE SEQUENCE</scope>
    <source>
        <strain evidence="2">CBS 183.55</strain>
    </source>
</reference>
<dbReference type="EMBL" id="ML978963">
    <property type="protein sequence ID" value="KAF1930486.1"/>
    <property type="molecule type" value="Genomic_DNA"/>
</dbReference>
<evidence type="ECO:0000256" key="1">
    <source>
        <dbReference type="SAM" id="MobiDB-lite"/>
    </source>
</evidence>
<name>A0A6A5RW25_9PLEO</name>
<evidence type="ECO:0000313" key="2">
    <source>
        <dbReference type="EMBL" id="KAF1930486.1"/>
    </source>
</evidence>
<protein>
    <submittedName>
        <fullName evidence="2">Uncharacterized protein</fullName>
    </submittedName>
</protein>
<dbReference type="RefSeq" id="XP_033450734.1">
    <property type="nucleotide sequence ID" value="XM_033595595.1"/>
</dbReference>
<sequence length="189" mass="21760">MPPVQLAGLTFDSLEDAEAAMSSRNIENDWEPPSRDRTAPSTRRQRAKYALQLFQAFQDCSECKDNKNGNSYVKRWKDGPGSYYNAQAMEKVCWHMLDIAERLHTHGPQSTFMYCEEALKKLKGSRDMTFEQRIHHVCAMLKYSKFLCDQLMKGEGLEALVGAPKHKMSGATTMQVQNQRRQKWIVHGR</sequence>
<feature type="non-terminal residue" evidence="2">
    <location>
        <position position="189"/>
    </location>
</feature>
<dbReference type="AlphaFoldDB" id="A0A6A5RW25"/>
<proteinExistence type="predicted"/>
<keyword evidence="3" id="KW-1185">Reference proteome</keyword>
<dbReference type="GeneID" id="54353262"/>
<accession>A0A6A5RW25</accession>
<dbReference type="OrthoDB" id="3795193at2759"/>
<organism evidence="2 3">
    <name type="scientific">Didymella exigua CBS 183.55</name>
    <dbReference type="NCBI Taxonomy" id="1150837"/>
    <lineage>
        <taxon>Eukaryota</taxon>
        <taxon>Fungi</taxon>
        <taxon>Dikarya</taxon>
        <taxon>Ascomycota</taxon>
        <taxon>Pezizomycotina</taxon>
        <taxon>Dothideomycetes</taxon>
        <taxon>Pleosporomycetidae</taxon>
        <taxon>Pleosporales</taxon>
        <taxon>Pleosporineae</taxon>
        <taxon>Didymellaceae</taxon>
        <taxon>Didymella</taxon>
    </lineage>
</organism>
<evidence type="ECO:0000313" key="3">
    <source>
        <dbReference type="Proteomes" id="UP000800082"/>
    </source>
</evidence>
<gene>
    <name evidence="2" type="ORF">M421DRAFT_58385</name>
</gene>
<feature type="region of interest" description="Disordered" evidence="1">
    <location>
        <begin position="23"/>
        <end position="42"/>
    </location>
</feature>
<dbReference type="Proteomes" id="UP000800082">
    <property type="component" value="Unassembled WGS sequence"/>
</dbReference>